<dbReference type="EMBL" id="CM051395">
    <property type="protein sequence ID" value="KAJ4724986.1"/>
    <property type="molecule type" value="Genomic_DNA"/>
</dbReference>
<accession>A0ACC1YMF9</accession>
<evidence type="ECO:0000313" key="2">
    <source>
        <dbReference type="Proteomes" id="UP001164539"/>
    </source>
</evidence>
<protein>
    <submittedName>
        <fullName evidence="1">Lysosomal Pro-X carboxypeptidase</fullName>
    </submittedName>
</protein>
<proteinExistence type="predicted"/>
<organism evidence="1 2">
    <name type="scientific">Melia azedarach</name>
    <name type="common">Chinaberry tree</name>
    <dbReference type="NCBI Taxonomy" id="155640"/>
    <lineage>
        <taxon>Eukaryota</taxon>
        <taxon>Viridiplantae</taxon>
        <taxon>Streptophyta</taxon>
        <taxon>Embryophyta</taxon>
        <taxon>Tracheophyta</taxon>
        <taxon>Spermatophyta</taxon>
        <taxon>Magnoliopsida</taxon>
        <taxon>eudicotyledons</taxon>
        <taxon>Gunneridae</taxon>
        <taxon>Pentapetalae</taxon>
        <taxon>rosids</taxon>
        <taxon>malvids</taxon>
        <taxon>Sapindales</taxon>
        <taxon>Meliaceae</taxon>
        <taxon>Melia</taxon>
    </lineage>
</organism>
<name>A0ACC1YMF9_MELAZ</name>
<dbReference type="Proteomes" id="UP001164539">
    <property type="component" value="Chromosome 2"/>
</dbReference>
<keyword evidence="2" id="KW-1185">Reference proteome</keyword>
<keyword evidence="1" id="KW-0121">Carboxypeptidase</keyword>
<reference evidence="1 2" key="1">
    <citation type="journal article" date="2023" name="Science">
        <title>Complex scaffold remodeling in plant triterpene biosynthesis.</title>
        <authorList>
            <person name="De La Pena R."/>
            <person name="Hodgson H."/>
            <person name="Liu J.C."/>
            <person name="Stephenson M.J."/>
            <person name="Martin A.C."/>
            <person name="Owen C."/>
            <person name="Harkess A."/>
            <person name="Leebens-Mack J."/>
            <person name="Jimenez L.E."/>
            <person name="Osbourn A."/>
            <person name="Sattely E.S."/>
        </authorList>
    </citation>
    <scope>NUCLEOTIDE SEQUENCE [LARGE SCALE GENOMIC DNA]</scope>
    <source>
        <strain evidence="2">cv. JPN11</strain>
        <tissue evidence="1">Leaf</tissue>
    </source>
</reference>
<comment type="caution">
    <text evidence="1">The sequence shown here is derived from an EMBL/GenBank/DDBJ whole genome shotgun (WGS) entry which is preliminary data.</text>
</comment>
<sequence>MALQLSYQLLPLLLLLITIHVSATYPRSIRFGTMRRPTRTQESDLPPEFVSNYYRQTLDHFNYKPESYATFQQKYVINFKYWGGANTSSPIFVYTGEEDAVTLDIPYAGLIVDLASRFKGLLLYIEHRYYGDSMPFGSADEAYRNSSTLGFFSSTQALADYAQLITDVKKNLSAENCPVVAVGGSYGGMLASWLRLKYPHIAIGALASSAPILYFDDITPQDAYHAVVTKDFREFSESCYNTIKQSWWEIDRVAAQPNGLQNLSNIFSACSPLNSSEELKNYLAMAYMISAQYDNPPDNPVSKVCGAIDGAPQGTDILGRVAAGLNVSFLGGGSRQHCNYVDDFKPTNKSGWTWQTCTEMVMPIGHADNDTMFQADPFDLDNFTRTCEALFGVTPRPHWITTEFGGHDIKSVLGNFASNIIFSNGLRDPYSVGGVLEDISDSVVAVYTKEGAHCLDLENASPNDPDWLVAQRQKEMKIIETWIEEYNAKLIKKTGNRIGL</sequence>
<keyword evidence="1" id="KW-0378">Hydrolase</keyword>
<gene>
    <name evidence="1" type="ORF">OWV82_003917</name>
</gene>
<keyword evidence="1" id="KW-0645">Protease</keyword>
<evidence type="ECO:0000313" key="1">
    <source>
        <dbReference type="EMBL" id="KAJ4724986.1"/>
    </source>
</evidence>